<reference evidence="2 3" key="1">
    <citation type="submission" date="2021-06" db="EMBL/GenBank/DDBJ databases">
        <authorList>
            <person name="Palmer J.M."/>
        </authorList>
    </citation>
    <scope>NUCLEOTIDE SEQUENCE [LARGE SCALE GENOMIC DNA]</scope>
    <source>
        <strain evidence="2 3">CL_MEX2019</strain>
        <tissue evidence="2">Muscle</tissue>
    </source>
</reference>
<name>A0ABU7EQK1_9TELE</name>
<proteinExistence type="predicted"/>
<sequence length="222" mass="23011">MNFLLYLQPAGLAVDAVALPKAEGLDPPSYREEKSDEDTYVAAGRASPPAAEAMLNGTESDDGMHTDLSISSSKTMSLVNENGTTEIETPHGSVTGSNGFILTKEQQQQQDVSAAVTPGSGVSPLRTNRLPLGSLTGGQTAKPLIASASGCAQSSGALRTVPSTGNMLGQGTSDSKNGFASSPVIIPPPVTVHRARKTMSRPAVSQAQKVTHCPFSFLLLFV</sequence>
<dbReference type="Proteomes" id="UP001352852">
    <property type="component" value="Unassembled WGS sequence"/>
</dbReference>
<comment type="caution">
    <text evidence="2">The sequence shown here is derived from an EMBL/GenBank/DDBJ whole genome shotgun (WGS) entry which is preliminary data.</text>
</comment>
<evidence type="ECO:0000313" key="3">
    <source>
        <dbReference type="Proteomes" id="UP001352852"/>
    </source>
</evidence>
<keyword evidence="3" id="KW-1185">Reference proteome</keyword>
<accession>A0ABU7EQK1</accession>
<gene>
    <name evidence="2" type="ORF">CHARACLAT_033093</name>
</gene>
<dbReference type="EMBL" id="JAHUTJ010063912">
    <property type="protein sequence ID" value="MED6289120.1"/>
    <property type="molecule type" value="Genomic_DNA"/>
</dbReference>
<evidence type="ECO:0000256" key="1">
    <source>
        <dbReference type="SAM" id="MobiDB-lite"/>
    </source>
</evidence>
<organism evidence="2 3">
    <name type="scientific">Characodon lateralis</name>
    <dbReference type="NCBI Taxonomy" id="208331"/>
    <lineage>
        <taxon>Eukaryota</taxon>
        <taxon>Metazoa</taxon>
        <taxon>Chordata</taxon>
        <taxon>Craniata</taxon>
        <taxon>Vertebrata</taxon>
        <taxon>Euteleostomi</taxon>
        <taxon>Actinopterygii</taxon>
        <taxon>Neopterygii</taxon>
        <taxon>Teleostei</taxon>
        <taxon>Neoteleostei</taxon>
        <taxon>Acanthomorphata</taxon>
        <taxon>Ovalentaria</taxon>
        <taxon>Atherinomorphae</taxon>
        <taxon>Cyprinodontiformes</taxon>
        <taxon>Goodeidae</taxon>
        <taxon>Characodon</taxon>
    </lineage>
</organism>
<evidence type="ECO:0000313" key="2">
    <source>
        <dbReference type="EMBL" id="MED6289120.1"/>
    </source>
</evidence>
<protein>
    <submittedName>
        <fullName evidence="2">Uncharacterized protein</fullName>
    </submittedName>
</protein>
<feature type="region of interest" description="Disordered" evidence="1">
    <location>
        <begin position="106"/>
        <end position="127"/>
    </location>
</feature>